<feature type="transmembrane region" description="Helical" evidence="6">
    <location>
        <begin position="35"/>
        <end position="59"/>
    </location>
</feature>
<evidence type="ECO:0000313" key="7">
    <source>
        <dbReference type="EMBL" id="RVW19691.1"/>
    </source>
</evidence>
<gene>
    <name evidence="7" type="primary">CRK11_3</name>
    <name evidence="7" type="ORF">CK203_110809</name>
</gene>
<organism evidence="7 8">
    <name type="scientific">Vitis vinifera</name>
    <name type="common">Grape</name>
    <dbReference type="NCBI Taxonomy" id="29760"/>
    <lineage>
        <taxon>Eukaryota</taxon>
        <taxon>Viridiplantae</taxon>
        <taxon>Streptophyta</taxon>
        <taxon>Embryophyta</taxon>
        <taxon>Tracheophyta</taxon>
        <taxon>Spermatophyta</taxon>
        <taxon>Magnoliopsida</taxon>
        <taxon>eudicotyledons</taxon>
        <taxon>Gunneridae</taxon>
        <taxon>Pentapetalae</taxon>
        <taxon>rosids</taxon>
        <taxon>Vitales</taxon>
        <taxon>Vitaceae</taxon>
        <taxon>Viteae</taxon>
        <taxon>Vitis</taxon>
    </lineage>
</organism>
<keyword evidence="3" id="KW-0547">Nucleotide-binding</keyword>
<evidence type="ECO:0000256" key="5">
    <source>
        <dbReference type="ARBA" id="ARBA00022840"/>
    </source>
</evidence>
<accession>A0A438C8W3</accession>
<dbReference type="EMBL" id="QGNW01002446">
    <property type="protein sequence ID" value="RVW19691.1"/>
    <property type="molecule type" value="Genomic_DNA"/>
</dbReference>
<feature type="transmembrane region" description="Helical" evidence="6">
    <location>
        <begin position="12"/>
        <end position="29"/>
    </location>
</feature>
<dbReference type="Proteomes" id="UP000288805">
    <property type="component" value="Unassembled WGS sequence"/>
</dbReference>
<keyword evidence="2" id="KW-0808">Transferase</keyword>
<dbReference type="Gene3D" id="3.30.200.20">
    <property type="entry name" value="Phosphorylase Kinase, domain 1"/>
    <property type="match status" value="1"/>
</dbReference>
<protein>
    <submittedName>
        <fullName evidence="7">Cysteine-rich receptor-like protein kinase 11</fullName>
    </submittedName>
</protein>
<dbReference type="AlphaFoldDB" id="A0A438C8W3"/>
<sequence>MKENNSYETLFFKSYSYLNVLFLFFWLSRNGGKDGLPILTVLAIVPPSAFTIMVILTLVQNEPQPADSFRFDLGTIRSAMDKFSDTNKIDEGRYGDVYKGILSNGLEIAVERLNSGETAEAFKNEALLISRLQIETF</sequence>
<evidence type="ECO:0000256" key="2">
    <source>
        <dbReference type="ARBA" id="ARBA00022679"/>
    </source>
</evidence>
<dbReference type="GO" id="GO:0005524">
    <property type="term" value="F:ATP binding"/>
    <property type="evidence" value="ECO:0007669"/>
    <property type="project" value="UniProtKB-KW"/>
</dbReference>
<dbReference type="PANTHER" id="PTHR27002:SF1050">
    <property type="entry name" value="CYSTEINE-RICH RECEPTOR-LIKE PROTEIN KINASE 5"/>
    <property type="match status" value="1"/>
</dbReference>
<keyword evidence="7" id="KW-0675">Receptor</keyword>
<dbReference type="SUPFAM" id="SSF56112">
    <property type="entry name" value="Protein kinase-like (PK-like)"/>
    <property type="match status" value="1"/>
</dbReference>
<keyword evidence="6" id="KW-0812">Transmembrane</keyword>
<reference evidence="7 8" key="1">
    <citation type="journal article" date="2018" name="PLoS Genet.">
        <title>Population sequencing reveals clonal diversity and ancestral inbreeding in the grapevine cultivar Chardonnay.</title>
        <authorList>
            <person name="Roach M.J."/>
            <person name="Johnson D.L."/>
            <person name="Bohlmann J."/>
            <person name="van Vuuren H.J."/>
            <person name="Jones S.J."/>
            <person name="Pretorius I.S."/>
            <person name="Schmidt S.A."/>
            <person name="Borneman A.R."/>
        </authorList>
    </citation>
    <scope>NUCLEOTIDE SEQUENCE [LARGE SCALE GENOMIC DNA]</scope>
    <source>
        <strain evidence="8">cv. Chardonnay</strain>
        <tissue evidence="7">Leaf</tissue>
    </source>
</reference>
<dbReference type="GO" id="GO:0004674">
    <property type="term" value="F:protein serine/threonine kinase activity"/>
    <property type="evidence" value="ECO:0007669"/>
    <property type="project" value="UniProtKB-KW"/>
</dbReference>
<comment type="caution">
    <text evidence="7">The sequence shown here is derived from an EMBL/GenBank/DDBJ whole genome shotgun (WGS) entry which is preliminary data.</text>
</comment>
<proteinExistence type="predicted"/>
<keyword evidence="4 7" id="KW-0418">Kinase</keyword>
<dbReference type="PANTHER" id="PTHR27002">
    <property type="entry name" value="RECEPTOR-LIKE SERINE/THREONINE-PROTEIN KINASE SD1-8"/>
    <property type="match status" value="1"/>
</dbReference>
<evidence type="ECO:0000256" key="4">
    <source>
        <dbReference type="ARBA" id="ARBA00022777"/>
    </source>
</evidence>
<name>A0A438C8W3_VITVI</name>
<keyword evidence="6" id="KW-0472">Membrane</keyword>
<keyword evidence="1" id="KW-0723">Serine/threonine-protein kinase</keyword>
<evidence type="ECO:0000256" key="3">
    <source>
        <dbReference type="ARBA" id="ARBA00022741"/>
    </source>
</evidence>
<keyword evidence="5" id="KW-0067">ATP-binding</keyword>
<evidence type="ECO:0000313" key="8">
    <source>
        <dbReference type="Proteomes" id="UP000288805"/>
    </source>
</evidence>
<evidence type="ECO:0000256" key="6">
    <source>
        <dbReference type="SAM" id="Phobius"/>
    </source>
</evidence>
<dbReference type="InterPro" id="IPR011009">
    <property type="entry name" value="Kinase-like_dom_sf"/>
</dbReference>
<keyword evidence="6" id="KW-1133">Transmembrane helix</keyword>
<evidence type="ECO:0000256" key="1">
    <source>
        <dbReference type="ARBA" id="ARBA00022527"/>
    </source>
</evidence>